<keyword evidence="2" id="KW-1133">Transmembrane helix</keyword>
<gene>
    <name evidence="3" type="ORF">ACOF00016_LOCUS14721</name>
</gene>
<sequence length="294" mass="33294">MFSRNRQSQGLGLPTATGGPPSSRTFFAAKSNDGSARSIHLQNPIVQQWNRSSRERKITYIAMVTCFLSMIFGWRWLMYYNAYLRVDCNSTDCFIKFASPGRYKKINLEIPRSQLGASAAVKVSPTGEIKEDKVNLNEEWRNIQKTSSGKKKKNTAINSYRGPDANGNFLTYAIIFKDKSGFVNQKNTQDDEVKAEKLSDLESNEKDLSALVGTFGDRLENGDIRVPMRQFGVTQTHRRVRNMTSKLDSYIAKRRQKLSIRESAPANWQAILMVVLGLVGFLLSILIGLFWDEN</sequence>
<keyword evidence="2" id="KW-0812">Transmembrane</keyword>
<accession>A0A7S3LB70</accession>
<proteinExistence type="predicted"/>
<evidence type="ECO:0000313" key="3">
    <source>
        <dbReference type="EMBL" id="CAE0417834.1"/>
    </source>
</evidence>
<feature type="region of interest" description="Disordered" evidence="1">
    <location>
        <begin position="1"/>
        <end position="24"/>
    </location>
</feature>
<dbReference type="AlphaFoldDB" id="A0A7S3LB70"/>
<name>A0A7S3LB70_9STRA</name>
<organism evidence="3">
    <name type="scientific">Amphora coffeiformis</name>
    <dbReference type="NCBI Taxonomy" id="265554"/>
    <lineage>
        <taxon>Eukaryota</taxon>
        <taxon>Sar</taxon>
        <taxon>Stramenopiles</taxon>
        <taxon>Ochrophyta</taxon>
        <taxon>Bacillariophyta</taxon>
        <taxon>Bacillariophyceae</taxon>
        <taxon>Bacillariophycidae</taxon>
        <taxon>Thalassiophysales</taxon>
        <taxon>Catenulaceae</taxon>
        <taxon>Amphora</taxon>
    </lineage>
</organism>
<feature type="transmembrane region" description="Helical" evidence="2">
    <location>
        <begin position="268"/>
        <end position="291"/>
    </location>
</feature>
<evidence type="ECO:0000256" key="2">
    <source>
        <dbReference type="SAM" id="Phobius"/>
    </source>
</evidence>
<reference evidence="3" key="1">
    <citation type="submission" date="2021-01" db="EMBL/GenBank/DDBJ databases">
        <authorList>
            <person name="Corre E."/>
            <person name="Pelletier E."/>
            <person name="Niang G."/>
            <person name="Scheremetjew M."/>
            <person name="Finn R."/>
            <person name="Kale V."/>
            <person name="Holt S."/>
            <person name="Cochrane G."/>
            <person name="Meng A."/>
            <person name="Brown T."/>
            <person name="Cohen L."/>
        </authorList>
    </citation>
    <scope>NUCLEOTIDE SEQUENCE</scope>
    <source>
        <strain evidence="3">CCMP127</strain>
    </source>
</reference>
<dbReference type="EMBL" id="HBIM01019380">
    <property type="protein sequence ID" value="CAE0417834.1"/>
    <property type="molecule type" value="Transcribed_RNA"/>
</dbReference>
<feature type="compositionally biased region" description="Low complexity" evidence="1">
    <location>
        <begin position="10"/>
        <end position="21"/>
    </location>
</feature>
<feature type="transmembrane region" description="Helical" evidence="2">
    <location>
        <begin position="58"/>
        <end position="77"/>
    </location>
</feature>
<protein>
    <submittedName>
        <fullName evidence="3">Uncharacterized protein</fullName>
    </submittedName>
</protein>
<evidence type="ECO:0000256" key="1">
    <source>
        <dbReference type="SAM" id="MobiDB-lite"/>
    </source>
</evidence>
<keyword evidence="2" id="KW-0472">Membrane</keyword>